<feature type="region of interest" description="Disordered" evidence="1">
    <location>
        <begin position="129"/>
        <end position="150"/>
    </location>
</feature>
<dbReference type="EnsemblMetazoa" id="GPAI029952-RA">
    <property type="protein sequence ID" value="GPAI029952-PA"/>
    <property type="gene ID" value="GPAI029952"/>
</dbReference>
<organism evidence="2 3">
    <name type="scientific">Glossina pallidipes</name>
    <name type="common">Tsetse fly</name>
    <dbReference type="NCBI Taxonomy" id="7398"/>
    <lineage>
        <taxon>Eukaryota</taxon>
        <taxon>Metazoa</taxon>
        <taxon>Ecdysozoa</taxon>
        <taxon>Arthropoda</taxon>
        <taxon>Hexapoda</taxon>
        <taxon>Insecta</taxon>
        <taxon>Pterygota</taxon>
        <taxon>Neoptera</taxon>
        <taxon>Endopterygota</taxon>
        <taxon>Diptera</taxon>
        <taxon>Brachycera</taxon>
        <taxon>Muscomorpha</taxon>
        <taxon>Hippoboscoidea</taxon>
        <taxon>Glossinidae</taxon>
        <taxon>Glossina</taxon>
    </lineage>
</organism>
<accession>A0A1A9ZZP0</accession>
<sequence length="163" mass="18184">MYILGTVKDEGKYGIRDAFLWQPIQGTTGDYCVHAEAKNYYDCIIKGVSIHVCDVREKKIDLKCFSCCTHRSVTDSYARPVRYNKHNLSQAANNTVGNVFINITADIIGYRGGREGTETQRRDESAIDILRDDDDDYGGSDGQFVETKTAASSPLPLKNFAKS</sequence>
<dbReference type="VEuPathDB" id="VectorBase:GPAI029952"/>
<dbReference type="Proteomes" id="UP000092445">
    <property type="component" value="Unassembled WGS sequence"/>
</dbReference>
<keyword evidence="3" id="KW-1185">Reference proteome</keyword>
<proteinExistence type="predicted"/>
<protein>
    <submittedName>
        <fullName evidence="2">Uncharacterized protein</fullName>
    </submittedName>
</protein>
<evidence type="ECO:0000313" key="2">
    <source>
        <dbReference type="EnsemblMetazoa" id="GPAI029952-PA"/>
    </source>
</evidence>
<evidence type="ECO:0000313" key="3">
    <source>
        <dbReference type="Proteomes" id="UP000092445"/>
    </source>
</evidence>
<reference evidence="2" key="2">
    <citation type="submission" date="2020-05" db="UniProtKB">
        <authorList>
            <consortium name="EnsemblMetazoa"/>
        </authorList>
    </citation>
    <scope>IDENTIFICATION</scope>
    <source>
        <strain evidence="2">IAEA</strain>
    </source>
</reference>
<name>A0A1A9ZZP0_GLOPL</name>
<evidence type="ECO:0000256" key="1">
    <source>
        <dbReference type="SAM" id="MobiDB-lite"/>
    </source>
</evidence>
<dbReference type="AlphaFoldDB" id="A0A1A9ZZP0"/>
<reference evidence="3" key="1">
    <citation type="submission" date="2014-03" db="EMBL/GenBank/DDBJ databases">
        <authorList>
            <person name="Aksoy S."/>
            <person name="Warren W."/>
            <person name="Wilson R.K."/>
        </authorList>
    </citation>
    <scope>NUCLEOTIDE SEQUENCE [LARGE SCALE GENOMIC DNA]</scope>
    <source>
        <strain evidence="3">IAEA</strain>
    </source>
</reference>